<feature type="transmembrane region" description="Helical" evidence="6">
    <location>
        <begin position="429"/>
        <end position="451"/>
    </location>
</feature>
<feature type="transmembrane region" description="Helical" evidence="6">
    <location>
        <begin position="332"/>
        <end position="354"/>
    </location>
</feature>
<organism evidence="8 9">
    <name type="scientific">Sporothrix eucalyptigena</name>
    <dbReference type="NCBI Taxonomy" id="1812306"/>
    <lineage>
        <taxon>Eukaryota</taxon>
        <taxon>Fungi</taxon>
        <taxon>Dikarya</taxon>
        <taxon>Ascomycota</taxon>
        <taxon>Pezizomycotina</taxon>
        <taxon>Sordariomycetes</taxon>
        <taxon>Sordariomycetidae</taxon>
        <taxon>Ophiostomatales</taxon>
        <taxon>Ophiostomataceae</taxon>
        <taxon>Sporothrix</taxon>
    </lineage>
</organism>
<name>A0ABP0D4L3_9PEZI</name>
<comment type="similarity">
    <text evidence="2">Belongs to the major facilitator superfamily. Sugar transporter (TC 2.A.1.1) family.</text>
</comment>
<dbReference type="InterPro" id="IPR036259">
    <property type="entry name" value="MFS_trans_sf"/>
</dbReference>
<gene>
    <name evidence="8" type="ORF">SEUCBS140593_010691</name>
</gene>
<feature type="transmembrane region" description="Helical" evidence="6">
    <location>
        <begin position="180"/>
        <end position="199"/>
    </location>
</feature>
<feature type="transmembrane region" description="Helical" evidence="6">
    <location>
        <begin position="120"/>
        <end position="138"/>
    </location>
</feature>
<dbReference type="InterPro" id="IPR005828">
    <property type="entry name" value="MFS_sugar_transport-like"/>
</dbReference>
<dbReference type="PROSITE" id="PS50850">
    <property type="entry name" value="MFS"/>
    <property type="match status" value="1"/>
</dbReference>
<accession>A0ABP0D4L3</accession>
<keyword evidence="3 6" id="KW-0812">Transmembrane</keyword>
<feature type="transmembrane region" description="Helical" evidence="6">
    <location>
        <begin position="366"/>
        <end position="384"/>
    </location>
</feature>
<evidence type="ECO:0000256" key="4">
    <source>
        <dbReference type="ARBA" id="ARBA00022989"/>
    </source>
</evidence>
<dbReference type="Gene3D" id="1.20.1250.20">
    <property type="entry name" value="MFS general substrate transporter like domains"/>
    <property type="match status" value="1"/>
</dbReference>
<evidence type="ECO:0000313" key="9">
    <source>
        <dbReference type="Proteomes" id="UP001642482"/>
    </source>
</evidence>
<dbReference type="Proteomes" id="UP001642482">
    <property type="component" value="Unassembled WGS sequence"/>
</dbReference>
<keyword evidence="9" id="KW-1185">Reference proteome</keyword>
<dbReference type="InterPro" id="IPR050360">
    <property type="entry name" value="MFS_Sugar_Transporters"/>
</dbReference>
<comment type="subcellular location">
    <subcellularLocation>
        <location evidence="1">Membrane</location>
        <topology evidence="1">Multi-pass membrane protein</topology>
    </subcellularLocation>
</comment>
<reference evidence="8 9" key="1">
    <citation type="submission" date="2024-01" db="EMBL/GenBank/DDBJ databases">
        <authorList>
            <person name="Allen C."/>
            <person name="Tagirdzhanova G."/>
        </authorList>
    </citation>
    <scope>NUCLEOTIDE SEQUENCE [LARGE SCALE GENOMIC DNA]</scope>
</reference>
<evidence type="ECO:0000259" key="7">
    <source>
        <dbReference type="PROSITE" id="PS50850"/>
    </source>
</evidence>
<evidence type="ECO:0000256" key="6">
    <source>
        <dbReference type="SAM" id="Phobius"/>
    </source>
</evidence>
<evidence type="ECO:0000256" key="5">
    <source>
        <dbReference type="ARBA" id="ARBA00023136"/>
    </source>
</evidence>
<dbReference type="PANTHER" id="PTHR48022">
    <property type="entry name" value="PLASTIDIC GLUCOSE TRANSPORTER 4"/>
    <property type="match status" value="1"/>
</dbReference>
<dbReference type="InterPro" id="IPR005829">
    <property type="entry name" value="Sugar_transporter_CS"/>
</dbReference>
<evidence type="ECO:0000256" key="2">
    <source>
        <dbReference type="ARBA" id="ARBA00010992"/>
    </source>
</evidence>
<dbReference type="InterPro" id="IPR020846">
    <property type="entry name" value="MFS_dom"/>
</dbReference>
<keyword evidence="4 6" id="KW-1133">Transmembrane helix</keyword>
<feature type="transmembrane region" description="Helical" evidence="6">
    <location>
        <begin position="463"/>
        <end position="481"/>
    </location>
</feature>
<dbReference type="SUPFAM" id="SSF103473">
    <property type="entry name" value="MFS general substrate transporter"/>
    <property type="match status" value="1"/>
</dbReference>
<evidence type="ECO:0000256" key="3">
    <source>
        <dbReference type="ARBA" id="ARBA00022692"/>
    </source>
</evidence>
<comment type="caution">
    <text evidence="8">The sequence shown here is derived from an EMBL/GenBank/DDBJ whole genome shotgun (WGS) entry which is preliminary data.</text>
</comment>
<dbReference type="PANTHER" id="PTHR48022:SF41">
    <property type="entry name" value="MAJOR FACILITATOR SUPERFAMILY (MFS) PROFILE DOMAIN-CONTAINING PROTEIN"/>
    <property type="match status" value="1"/>
</dbReference>
<keyword evidence="5 6" id="KW-0472">Membrane</keyword>
<feature type="domain" description="Major facilitator superfamily (MFS) profile" evidence="7">
    <location>
        <begin position="45"/>
        <end position="485"/>
    </location>
</feature>
<evidence type="ECO:0000313" key="8">
    <source>
        <dbReference type="EMBL" id="CAK7238441.1"/>
    </source>
</evidence>
<proteinExistence type="inferred from homology"/>
<feature type="transmembrane region" description="Helical" evidence="6">
    <location>
        <begin position="150"/>
        <end position="168"/>
    </location>
</feature>
<feature type="transmembrane region" description="Helical" evidence="6">
    <location>
        <begin position="299"/>
        <end position="320"/>
    </location>
</feature>
<dbReference type="Pfam" id="PF00083">
    <property type="entry name" value="Sugar_tr"/>
    <property type="match status" value="1"/>
</dbReference>
<dbReference type="EMBL" id="CAWUHD010000249">
    <property type="protein sequence ID" value="CAK7238441.1"/>
    <property type="molecule type" value="Genomic_DNA"/>
</dbReference>
<sequence>MEPRREDKTAADAVSDPVNVTVEAEEDGLRGILKTIFRHPMIIICCLYANVGSLMYGFDNLTLSLCLSMDPFLEQFGDLTDGAYVIPAYWQSLWNAMPQLTTGIGAWAAGPIADRFGRRAAFITAGFISAAGVAVVYTASTRGVFLGGKMLNAVGLGLALTTGQIYIAEIAPLKFRGVALSIYTFTMNLGYLVAASVAFKRVSIPNQSSYKVLFATEWIWPGLMILGGLLLVPETPYHLTRRGLTERATKSLTFLYGKATPVEPILATISDTIEHESYLGDSVSFRECFRGIHWRRTRIVLYCNGLSQMIGATFFSNAPYFMISAGMSPSNIAMIIEMGIGLAIIGSAFTFWALPNLGRRPMMMGGTLFAAVLFFIMGVASSVPNQSSKTLWCTGISLQLVWLCMGPVVGPAMAVAGEVSAVRLRAKTAAIGFFFNYIYSTVWNVVVPYMYNTDEGNLQGKMGWIYFATCLISIVVVWFEVPELKDISFADIDERFEMRVATRAFKNWRDVTGPQTKAAALGEVELEQIE</sequence>
<feature type="transmembrane region" description="Helical" evidence="6">
    <location>
        <begin position="396"/>
        <end position="417"/>
    </location>
</feature>
<protein>
    <recommendedName>
        <fullName evidence="7">Major facilitator superfamily (MFS) profile domain-containing protein</fullName>
    </recommendedName>
</protein>
<dbReference type="PROSITE" id="PS00216">
    <property type="entry name" value="SUGAR_TRANSPORT_1"/>
    <property type="match status" value="1"/>
</dbReference>
<evidence type="ECO:0000256" key="1">
    <source>
        <dbReference type="ARBA" id="ARBA00004141"/>
    </source>
</evidence>